<dbReference type="GO" id="GO:1990904">
    <property type="term" value="C:ribonucleoprotein complex"/>
    <property type="evidence" value="ECO:0007669"/>
    <property type="project" value="UniProtKB-KW"/>
</dbReference>
<dbReference type="InterPro" id="IPR014719">
    <property type="entry name" value="Ribosomal_bL12_C/ClpS-like"/>
</dbReference>
<dbReference type="Proteomes" id="UP001370490">
    <property type="component" value="Unassembled WGS sequence"/>
</dbReference>
<evidence type="ECO:0000256" key="2">
    <source>
        <dbReference type="ARBA" id="ARBA00023274"/>
    </source>
</evidence>
<comment type="caution">
    <text evidence="4">The sequence shown here is derived from an EMBL/GenBank/DDBJ whole genome shotgun (WGS) entry which is preliminary data.</text>
</comment>
<dbReference type="SUPFAM" id="SSF54736">
    <property type="entry name" value="ClpS-like"/>
    <property type="match status" value="1"/>
</dbReference>
<dbReference type="PANTHER" id="PTHR45987">
    <property type="entry name" value="39S RIBOSOMAL PROTEIN L12"/>
    <property type="match status" value="1"/>
</dbReference>
<evidence type="ECO:0000259" key="3">
    <source>
        <dbReference type="Pfam" id="PF00542"/>
    </source>
</evidence>
<proteinExistence type="predicted"/>
<dbReference type="Gene3D" id="3.30.1390.10">
    <property type="match status" value="1"/>
</dbReference>
<name>A0AAN8UUS8_9MAGN</name>
<dbReference type="GO" id="GO:0006412">
    <property type="term" value="P:translation"/>
    <property type="evidence" value="ECO:0007669"/>
    <property type="project" value="InterPro"/>
</dbReference>
<reference evidence="4 5" key="1">
    <citation type="submission" date="2023-12" db="EMBL/GenBank/DDBJ databases">
        <title>A high-quality genome assembly for Dillenia turbinata (Dilleniales).</title>
        <authorList>
            <person name="Chanderbali A."/>
        </authorList>
    </citation>
    <scope>NUCLEOTIDE SEQUENCE [LARGE SCALE GENOMIC DNA]</scope>
    <source>
        <strain evidence="4">LSX21</strain>
        <tissue evidence="4">Leaf</tissue>
    </source>
</reference>
<keyword evidence="5" id="KW-1185">Reference proteome</keyword>
<dbReference type="GO" id="GO:0003735">
    <property type="term" value="F:structural constituent of ribosome"/>
    <property type="evidence" value="ECO:0007669"/>
    <property type="project" value="InterPro"/>
</dbReference>
<accession>A0AAN8UUS8</accession>
<keyword evidence="2" id="KW-0687">Ribonucleoprotein</keyword>
<feature type="domain" description="Large ribosomal subunit protein bL12 C-terminal" evidence="3">
    <location>
        <begin position="129"/>
        <end position="175"/>
    </location>
</feature>
<organism evidence="4 5">
    <name type="scientific">Dillenia turbinata</name>
    <dbReference type="NCBI Taxonomy" id="194707"/>
    <lineage>
        <taxon>Eukaryota</taxon>
        <taxon>Viridiplantae</taxon>
        <taxon>Streptophyta</taxon>
        <taxon>Embryophyta</taxon>
        <taxon>Tracheophyta</taxon>
        <taxon>Spermatophyta</taxon>
        <taxon>Magnoliopsida</taxon>
        <taxon>eudicotyledons</taxon>
        <taxon>Gunneridae</taxon>
        <taxon>Pentapetalae</taxon>
        <taxon>Dilleniales</taxon>
        <taxon>Dilleniaceae</taxon>
        <taxon>Dillenia</taxon>
    </lineage>
</organism>
<dbReference type="AlphaFoldDB" id="A0AAN8UUS8"/>
<sequence>MNVDLIIVAAKNLSNPFKIQFGIGPESDRMLFFPINLNSDDIVIVLVFVGSMSSSSDAMVVDNALPGEKTVFSGVPTSSLSTKAALIYEVRSLLSSFTSCSVTALFLSGTFSWMWHSGNDFLDVVCCHKIIKEVRTFTNFGLKEAKDWLEKAPTLLMTKEEAEKIIEKMKKVGVKAFPCLPSLLSLVIGKFDSGVDQVEQTY</sequence>
<gene>
    <name evidence="4" type="ORF">RJ641_011802</name>
</gene>
<keyword evidence="1 4" id="KW-0689">Ribosomal protein</keyword>
<dbReference type="EMBL" id="JBAMMX010000018">
    <property type="protein sequence ID" value="KAK6923498.1"/>
    <property type="molecule type" value="Genomic_DNA"/>
</dbReference>
<evidence type="ECO:0000256" key="1">
    <source>
        <dbReference type="ARBA" id="ARBA00022980"/>
    </source>
</evidence>
<dbReference type="InterPro" id="IPR000206">
    <property type="entry name" value="Ribosomal_bL12"/>
</dbReference>
<protein>
    <submittedName>
        <fullName evidence="4">Ribosomal protein L7/L12, C-terminal</fullName>
    </submittedName>
</protein>
<evidence type="ECO:0000313" key="5">
    <source>
        <dbReference type="Proteomes" id="UP001370490"/>
    </source>
</evidence>
<dbReference type="PANTHER" id="PTHR45987:SF4">
    <property type="entry name" value="LARGE RIBOSOMAL SUBUNIT PROTEIN BL12M"/>
    <property type="match status" value="1"/>
</dbReference>
<evidence type="ECO:0000313" key="4">
    <source>
        <dbReference type="EMBL" id="KAK6923498.1"/>
    </source>
</evidence>
<dbReference type="Pfam" id="PF00542">
    <property type="entry name" value="Ribosomal_L12"/>
    <property type="match status" value="1"/>
</dbReference>
<dbReference type="GO" id="GO:0005840">
    <property type="term" value="C:ribosome"/>
    <property type="evidence" value="ECO:0007669"/>
    <property type="project" value="UniProtKB-KW"/>
</dbReference>
<dbReference type="GO" id="GO:0003729">
    <property type="term" value="F:mRNA binding"/>
    <property type="evidence" value="ECO:0007669"/>
    <property type="project" value="TreeGrafter"/>
</dbReference>
<dbReference type="InterPro" id="IPR013823">
    <property type="entry name" value="Ribosomal_bL12_C"/>
</dbReference>